<keyword evidence="7" id="KW-0915">Sodium</keyword>
<reference evidence="15" key="1">
    <citation type="submission" date="2025-08" db="UniProtKB">
        <authorList>
            <consortium name="RefSeq"/>
        </authorList>
    </citation>
    <scope>IDENTIFICATION</scope>
    <source>
        <tissue evidence="15">Whole larvae</tissue>
    </source>
</reference>
<evidence type="ECO:0000256" key="5">
    <source>
        <dbReference type="ARBA" id="ARBA00022692"/>
    </source>
</evidence>
<keyword evidence="6 13" id="KW-1133">Transmembrane helix</keyword>
<keyword evidence="14" id="KW-1185">Reference proteome</keyword>
<keyword evidence="3 12" id="KW-0813">Transport</keyword>
<accession>A0ABM3MIT0</accession>
<proteinExistence type="inferred from homology"/>
<comment type="subcellular location">
    <subcellularLocation>
        <location evidence="1">Membrane</location>
        <topology evidence="1">Multi-pass membrane protein</topology>
    </subcellularLocation>
</comment>
<dbReference type="PANTHER" id="PTHR11690:SF300">
    <property type="entry name" value="PICKPOCKET PROTEIN 19"/>
    <property type="match status" value="1"/>
</dbReference>
<evidence type="ECO:0000256" key="10">
    <source>
        <dbReference type="ARBA" id="ARBA00023201"/>
    </source>
</evidence>
<evidence type="ECO:0000256" key="7">
    <source>
        <dbReference type="ARBA" id="ARBA00023053"/>
    </source>
</evidence>
<keyword evidence="8 12" id="KW-0406">Ion transport</keyword>
<dbReference type="PANTHER" id="PTHR11690">
    <property type="entry name" value="AMILORIDE-SENSITIVE SODIUM CHANNEL-RELATED"/>
    <property type="match status" value="1"/>
</dbReference>
<dbReference type="Proteomes" id="UP001652740">
    <property type="component" value="Unplaced"/>
</dbReference>
<keyword evidence="11 12" id="KW-0407">Ion channel</keyword>
<dbReference type="GeneID" id="116412727"/>
<feature type="transmembrane region" description="Helical" evidence="13">
    <location>
        <begin position="34"/>
        <end position="56"/>
    </location>
</feature>
<evidence type="ECO:0000256" key="8">
    <source>
        <dbReference type="ARBA" id="ARBA00023065"/>
    </source>
</evidence>
<comment type="similarity">
    <text evidence="2 12">Belongs to the amiloride-sensitive sodium channel (TC 1.A.6) family.</text>
</comment>
<evidence type="ECO:0000256" key="13">
    <source>
        <dbReference type="SAM" id="Phobius"/>
    </source>
</evidence>
<keyword evidence="4 12" id="KW-0894">Sodium channel</keyword>
<sequence length="447" mass="50732">MRRSAVCRVIKRFLKTTTLHGFKYLYSRYYQDRIGWILICCASALCAGVLCATFWLRFLRHSSVMVLEDQQLSAAVNHTYISSTGMPQTMAICPAPEAVADAFLRQLYLKNVENATHLAATLSNALRKKPANLEQLQMLDQILEENEVQLADGLLENSPDCGDILAACRWQYTSIPCQRLFVKQFTVWGVCCVIDQYRLQNETTNRLLDTLDTSRALDIVLDYPTILSPLHGYYMFTKYTGEEEVEPISLQRGHVYQVQLLFTLLLDGVDDEDNIIAENCVSDRDYSRSGCKLKCFEKYCGCSDPRLECANKNDSDCLPPCPLSKISCFKSSQSNENVTCMCPFSCEEYVPDRSLEASHIKNVKDTIDPIYRDLNETTSIVVHFRVKLENCKIITQIPTETWLTLLSALGGVFNMFLGVGLFSALEFLCLIFIKLPLAMRSYRKIGK</sequence>
<organism evidence="14 15">
    <name type="scientific">Galleria mellonella</name>
    <name type="common">Greater wax moth</name>
    <dbReference type="NCBI Taxonomy" id="7137"/>
    <lineage>
        <taxon>Eukaryota</taxon>
        <taxon>Metazoa</taxon>
        <taxon>Ecdysozoa</taxon>
        <taxon>Arthropoda</taxon>
        <taxon>Hexapoda</taxon>
        <taxon>Insecta</taxon>
        <taxon>Pterygota</taxon>
        <taxon>Neoptera</taxon>
        <taxon>Endopterygota</taxon>
        <taxon>Lepidoptera</taxon>
        <taxon>Glossata</taxon>
        <taxon>Ditrysia</taxon>
        <taxon>Pyraloidea</taxon>
        <taxon>Pyralidae</taxon>
        <taxon>Galleriinae</taxon>
        <taxon>Galleria</taxon>
    </lineage>
</organism>
<feature type="transmembrane region" description="Helical" evidence="13">
    <location>
        <begin position="402"/>
        <end position="433"/>
    </location>
</feature>
<evidence type="ECO:0000256" key="6">
    <source>
        <dbReference type="ARBA" id="ARBA00022989"/>
    </source>
</evidence>
<keyword evidence="9 13" id="KW-0472">Membrane</keyword>
<evidence type="ECO:0000256" key="1">
    <source>
        <dbReference type="ARBA" id="ARBA00004141"/>
    </source>
</evidence>
<dbReference type="Gene3D" id="1.10.287.770">
    <property type="entry name" value="YojJ-like"/>
    <property type="match status" value="1"/>
</dbReference>
<dbReference type="InterPro" id="IPR001873">
    <property type="entry name" value="ENaC"/>
</dbReference>
<dbReference type="RefSeq" id="XP_052751295.1">
    <property type="nucleotide sequence ID" value="XM_052895335.1"/>
</dbReference>
<name>A0ABM3MIT0_GALME</name>
<evidence type="ECO:0000256" key="9">
    <source>
        <dbReference type="ARBA" id="ARBA00023136"/>
    </source>
</evidence>
<keyword evidence="10 12" id="KW-0739">Sodium transport</keyword>
<dbReference type="Pfam" id="PF00858">
    <property type="entry name" value="ASC"/>
    <property type="match status" value="1"/>
</dbReference>
<protein>
    <submittedName>
        <fullName evidence="15">Sodium channel protein Nach-like</fullName>
    </submittedName>
</protein>
<evidence type="ECO:0000313" key="15">
    <source>
        <dbReference type="RefSeq" id="XP_052751295.1"/>
    </source>
</evidence>
<evidence type="ECO:0000313" key="14">
    <source>
        <dbReference type="Proteomes" id="UP001652740"/>
    </source>
</evidence>
<evidence type="ECO:0000256" key="2">
    <source>
        <dbReference type="ARBA" id="ARBA00007193"/>
    </source>
</evidence>
<evidence type="ECO:0000256" key="3">
    <source>
        <dbReference type="ARBA" id="ARBA00022448"/>
    </source>
</evidence>
<evidence type="ECO:0000256" key="12">
    <source>
        <dbReference type="RuleBase" id="RU000679"/>
    </source>
</evidence>
<evidence type="ECO:0000256" key="11">
    <source>
        <dbReference type="ARBA" id="ARBA00023303"/>
    </source>
</evidence>
<evidence type="ECO:0000256" key="4">
    <source>
        <dbReference type="ARBA" id="ARBA00022461"/>
    </source>
</evidence>
<gene>
    <name evidence="15" type="primary">LOC116412727</name>
</gene>
<keyword evidence="5 12" id="KW-0812">Transmembrane</keyword>